<feature type="region of interest" description="Disordered" evidence="1">
    <location>
        <begin position="228"/>
        <end position="313"/>
    </location>
</feature>
<evidence type="ECO:0000313" key="3">
    <source>
        <dbReference type="Proteomes" id="UP000249538"/>
    </source>
</evidence>
<evidence type="ECO:0000256" key="1">
    <source>
        <dbReference type="SAM" id="MobiDB-lite"/>
    </source>
</evidence>
<evidence type="ECO:0000313" key="2">
    <source>
        <dbReference type="EMBL" id="PZX58849.1"/>
    </source>
</evidence>
<feature type="region of interest" description="Disordered" evidence="1">
    <location>
        <begin position="89"/>
        <end position="134"/>
    </location>
</feature>
<feature type="region of interest" description="Disordered" evidence="1">
    <location>
        <begin position="16"/>
        <end position="48"/>
    </location>
</feature>
<sequence>MPASLPVRWVLRRPRASGAVGLQGGRDSGRLQPAKRPPPVIDGLHPALRRPPMRYPAALYSAPKGASAGQPPRGWRAMSRPFRKAILSTGLPAAAKHRRARSDFSRAKWSPDDSHHPHPTSARQHAQLPALPTPSCVGRWRRQAQPHAPHLLVPAGAFPQPEPVLAALAGRPGRGAFDRAPPCRPRRCGAPPVEASSIFLAFLQSRRARAKKVKALGCQALAIRFRETHRQSEARRRPAQLTRQPPERSWPPPAGQSALPAAARDSPRQGIHPAPRHLPETALLPPVRYRPAVQRRRGKPRAAGPRVLPEQWR</sequence>
<organism evidence="2 3">
    <name type="scientific">Cereibacter changlensis</name>
    <dbReference type="NCBI Taxonomy" id="402884"/>
    <lineage>
        <taxon>Bacteria</taxon>
        <taxon>Pseudomonadati</taxon>
        <taxon>Pseudomonadota</taxon>
        <taxon>Alphaproteobacteria</taxon>
        <taxon>Rhodobacterales</taxon>
        <taxon>Paracoccaceae</taxon>
        <taxon>Cereibacter</taxon>
    </lineage>
</organism>
<accession>A0A2W7RW67</accession>
<proteinExistence type="predicted"/>
<reference evidence="2 3" key="1">
    <citation type="submission" date="2018-06" db="EMBL/GenBank/DDBJ databases">
        <title>Genomic Encyclopedia of Archaeal and Bacterial Type Strains, Phase II (KMG-II): from individual species to whole genera.</title>
        <authorList>
            <person name="Goeker M."/>
        </authorList>
    </citation>
    <scope>NUCLEOTIDE SEQUENCE [LARGE SCALE GENOMIC DNA]</scope>
    <source>
        <strain evidence="2 3">DSM 18774</strain>
    </source>
</reference>
<dbReference type="Proteomes" id="UP000249538">
    <property type="component" value="Unassembled WGS sequence"/>
</dbReference>
<feature type="compositionally biased region" description="Basic and acidic residues" evidence="1">
    <location>
        <begin position="101"/>
        <end position="116"/>
    </location>
</feature>
<dbReference type="AlphaFoldDB" id="A0A2W7RW67"/>
<protein>
    <submittedName>
        <fullName evidence="2">Uncharacterized protein</fullName>
    </submittedName>
</protein>
<comment type="caution">
    <text evidence="2">The sequence shown here is derived from an EMBL/GenBank/DDBJ whole genome shotgun (WGS) entry which is preliminary data.</text>
</comment>
<name>A0A2W7RW67_9RHOB</name>
<gene>
    <name evidence="2" type="ORF">LX76_00354</name>
</gene>
<dbReference type="EMBL" id="QKZS01000001">
    <property type="protein sequence ID" value="PZX58849.1"/>
    <property type="molecule type" value="Genomic_DNA"/>
</dbReference>